<dbReference type="Proteomes" id="UP000011721">
    <property type="component" value="Chromosome"/>
</dbReference>
<proteinExistence type="predicted"/>
<name>M1NI07_DESSD</name>
<reference evidence="2" key="1">
    <citation type="journal article" date="2013" name="Stand. Genomic Sci.">
        <title>Complete genome sequence of Desulfocapsa sulfexigens, a marine deltaproteobacterium specialized in disproportionating inorganic sulfur compounds.</title>
        <authorList>
            <person name="Finster K.W."/>
            <person name="Kjeldsen K.U."/>
            <person name="Kube M."/>
            <person name="Reinhardt R."/>
            <person name="Mussmann M."/>
            <person name="Amann R."/>
            <person name="Schreiber L."/>
        </authorList>
    </citation>
    <scope>NUCLEOTIDE SEQUENCE [LARGE SCALE GENOMIC DNA]</scope>
    <source>
        <strain evidence="2">DSM 10523 / SB164P1</strain>
    </source>
</reference>
<keyword evidence="2" id="KW-1185">Reference proteome</keyword>
<dbReference type="AlphaFoldDB" id="M1NI07"/>
<dbReference type="STRING" id="1167006.UWK_02688"/>
<accession>M1NI07</accession>
<evidence type="ECO:0000313" key="1">
    <source>
        <dbReference type="EMBL" id="AGF79224.1"/>
    </source>
</evidence>
<dbReference type="HOGENOM" id="CLU_2824131_0_0_7"/>
<evidence type="ECO:0000313" key="2">
    <source>
        <dbReference type="Proteomes" id="UP000011721"/>
    </source>
</evidence>
<sequence>MEEEGNDPCTCFSPDLYGCKDTNRIIRIDLNGAEVSVCTWQEGLFEANVNMLYVEYPIVITNEYPR</sequence>
<dbReference type="KEGG" id="dsf:UWK_02688"/>
<protein>
    <submittedName>
        <fullName evidence="1">Uncharacterized protein</fullName>
    </submittedName>
</protein>
<organism evidence="1 2">
    <name type="scientific">Desulfocapsa sulfexigens (strain DSM 10523 / SB164P1)</name>
    <dbReference type="NCBI Taxonomy" id="1167006"/>
    <lineage>
        <taxon>Bacteria</taxon>
        <taxon>Pseudomonadati</taxon>
        <taxon>Thermodesulfobacteriota</taxon>
        <taxon>Desulfobulbia</taxon>
        <taxon>Desulfobulbales</taxon>
        <taxon>Desulfocapsaceae</taxon>
        <taxon>Desulfocapsa</taxon>
    </lineage>
</organism>
<gene>
    <name evidence="1" type="ordered locus">UWK_02688</name>
</gene>
<dbReference type="EMBL" id="CP003985">
    <property type="protein sequence ID" value="AGF79224.1"/>
    <property type="molecule type" value="Genomic_DNA"/>
</dbReference>